<keyword evidence="4" id="KW-1185">Reference proteome</keyword>
<comment type="similarity">
    <text evidence="1">Belongs to the glycosyltransferase 25 family.</text>
</comment>
<accession>A0A6J3MBT5</accession>
<sequence>MFALPQRTRIIVLAAIVLIVTVFFLVASSRHSRLPVSLSIIPGRFGSRTSTLDQVFNQTLGFERIYAIFLPARTDHRDAIALAAAFTALDIDLVDGVDGSSVPSSALPPDAAAANLEPGSIGSWRAHLNALRTIVKQNISTALILEGDVDWDIRIKQQMQDFARASRMLVQPLSGSNDEGFLDPTYPRPAPGQDPSDFIVGREKVRDPISSPYGDVDRWDVLWLGHCGAELPAADEYGNAPLARILHEDDETVAEPQHLEPEWGSDDYKTQFPPHTRVTSRTRKNVCSLAYAVTQRGARKLLYEIGLRSFTANFDLLMRHVCDGAEGRTMATCLTVQPPLFEHHRPVGPNSRVSDLAEHTGYTEEAFTINIRWSTRVNFAKLAMGETDYIDTLKDGEPAAHKADSKGP</sequence>
<name>A0A6J3MBT5_9PEZI</name>
<reference evidence="5" key="3">
    <citation type="submission" date="2025-08" db="UniProtKB">
        <authorList>
            <consortium name="RefSeq"/>
        </authorList>
    </citation>
    <scope>IDENTIFICATION</scope>
    <source>
        <strain evidence="5">CBS 342.82</strain>
    </source>
</reference>
<dbReference type="GO" id="GO:0016740">
    <property type="term" value="F:transferase activity"/>
    <property type="evidence" value="ECO:0007669"/>
    <property type="project" value="UniProtKB-KW"/>
</dbReference>
<keyword evidence="2" id="KW-0328">Glycosyltransferase</keyword>
<gene>
    <name evidence="5" type="ORF">K489DRAFT_408117</name>
</gene>
<dbReference type="RefSeq" id="XP_033462496.1">
    <property type="nucleotide sequence ID" value="XM_033607436.1"/>
</dbReference>
<dbReference type="GeneID" id="54365236"/>
<evidence type="ECO:0000256" key="3">
    <source>
        <dbReference type="ARBA" id="ARBA00022679"/>
    </source>
</evidence>
<evidence type="ECO:0000256" key="1">
    <source>
        <dbReference type="ARBA" id="ARBA00006721"/>
    </source>
</evidence>
<proteinExistence type="inferred from homology"/>
<dbReference type="PANTHER" id="PTHR10730:SF53">
    <property type="entry name" value="GLYCOSYLTRANSFERASE 25 FAMILY MEMBER"/>
    <property type="match status" value="1"/>
</dbReference>
<organism evidence="5">
    <name type="scientific">Dissoconium aciculare CBS 342.82</name>
    <dbReference type="NCBI Taxonomy" id="1314786"/>
    <lineage>
        <taxon>Eukaryota</taxon>
        <taxon>Fungi</taxon>
        <taxon>Dikarya</taxon>
        <taxon>Ascomycota</taxon>
        <taxon>Pezizomycotina</taxon>
        <taxon>Dothideomycetes</taxon>
        <taxon>Dothideomycetidae</taxon>
        <taxon>Mycosphaerellales</taxon>
        <taxon>Dissoconiaceae</taxon>
        <taxon>Dissoconium</taxon>
    </lineage>
</organism>
<dbReference type="AlphaFoldDB" id="A0A6J3MBT5"/>
<protein>
    <submittedName>
        <fullName evidence="5">Glycosyltransferase family 25 protein</fullName>
    </submittedName>
</protein>
<keyword evidence="3" id="KW-0808">Transferase</keyword>
<dbReference type="OrthoDB" id="47375at2759"/>
<reference evidence="5" key="2">
    <citation type="submission" date="2020-04" db="EMBL/GenBank/DDBJ databases">
        <authorList>
            <consortium name="NCBI Genome Project"/>
        </authorList>
    </citation>
    <scope>NUCLEOTIDE SEQUENCE</scope>
    <source>
        <strain evidence="5">CBS 342.82</strain>
    </source>
</reference>
<evidence type="ECO:0000313" key="5">
    <source>
        <dbReference type="RefSeq" id="XP_033462496.1"/>
    </source>
</evidence>
<evidence type="ECO:0000313" key="4">
    <source>
        <dbReference type="Proteomes" id="UP000504637"/>
    </source>
</evidence>
<evidence type="ECO:0000256" key="2">
    <source>
        <dbReference type="ARBA" id="ARBA00022676"/>
    </source>
</evidence>
<reference evidence="5" key="1">
    <citation type="submission" date="2020-01" db="EMBL/GenBank/DDBJ databases">
        <authorList>
            <consortium name="DOE Joint Genome Institute"/>
            <person name="Haridas S."/>
            <person name="Albert R."/>
            <person name="Binder M."/>
            <person name="Bloem J."/>
            <person name="Labutti K."/>
            <person name="Salamov A."/>
            <person name="Andreopoulos B."/>
            <person name="Baker S.E."/>
            <person name="Barry K."/>
            <person name="Bills G."/>
            <person name="Bluhm B.H."/>
            <person name="Cannon C."/>
            <person name="Castanera R."/>
            <person name="Culley D.E."/>
            <person name="Daum C."/>
            <person name="Ezra D."/>
            <person name="Gonzalez J.B."/>
            <person name="Henrissat B."/>
            <person name="Kuo A."/>
            <person name="Liang C."/>
            <person name="Lipzen A."/>
            <person name="Lutzoni F."/>
            <person name="Magnuson J."/>
            <person name="Mondo S."/>
            <person name="Nolan M."/>
            <person name="Ohm R."/>
            <person name="Pangilinan J."/>
            <person name="Park H.-J."/>
            <person name="Ramirez L."/>
            <person name="Alfaro M."/>
            <person name="Sun H."/>
            <person name="Tritt A."/>
            <person name="Yoshinaga Y."/>
            <person name="Zwiers L.-H."/>
            <person name="Turgeon B.G."/>
            <person name="Goodwin S.B."/>
            <person name="Spatafora J.W."/>
            <person name="Crous P.W."/>
            <person name="Grigoriev I.V."/>
        </authorList>
    </citation>
    <scope>NUCLEOTIDE SEQUENCE</scope>
    <source>
        <strain evidence="5">CBS 342.82</strain>
    </source>
</reference>
<dbReference type="Proteomes" id="UP000504637">
    <property type="component" value="Unplaced"/>
</dbReference>
<dbReference type="PANTHER" id="PTHR10730">
    <property type="entry name" value="PROCOLLAGEN-LYSINE,2-OXOGLUTARATE 5-DIOXYGENASE/GLYCOSYLTRANSFERASE 25 FAMILY MEMBER"/>
    <property type="match status" value="1"/>
</dbReference>
<dbReference type="InterPro" id="IPR050757">
    <property type="entry name" value="Collagen_mod_GT25"/>
</dbReference>